<dbReference type="AlphaFoldDB" id="A0A067MRX3"/>
<dbReference type="Proteomes" id="UP000027195">
    <property type="component" value="Unassembled WGS sequence"/>
</dbReference>
<reference evidence="5" key="1">
    <citation type="journal article" date="2014" name="Proc. Natl. Acad. Sci. U.S.A.">
        <title>Extensive sampling of basidiomycete genomes demonstrates inadequacy of the white-rot/brown-rot paradigm for wood decay fungi.</title>
        <authorList>
            <person name="Riley R."/>
            <person name="Salamov A.A."/>
            <person name="Brown D.W."/>
            <person name="Nagy L.G."/>
            <person name="Floudas D."/>
            <person name="Held B.W."/>
            <person name="Levasseur A."/>
            <person name="Lombard V."/>
            <person name="Morin E."/>
            <person name="Otillar R."/>
            <person name="Lindquist E.A."/>
            <person name="Sun H."/>
            <person name="LaButti K.M."/>
            <person name="Schmutz J."/>
            <person name="Jabbour D."/>
            <person name="Luo H."/>
            <person name="Baker S.E."/>
            <person name="Pisabarro A.G."/>
            <person name="Walton J.D."/>
            <person name="Blanchette R.A."/>
            <person name="Henrissat B."/>
            <person name="Martin F."/>
            <person name="Cullen D."/>
            <person name="Hibbett D.S."/>
            <person name="Grigoriev I.V."/>
        </authorList>
    </citation>
    <scope>NUCLEOTIDE SEQUENCE [LARGE SCALE GENOMIC DNA]</scope>
    <source>
        <strain evidence="5">FD-172 SS1</strain>
    </source>
</reference>
<name>A0A067MRX3_BOTB1</name>
<dbReference type="Gene3D" id="2.40.40.10">
    <property type="entry name" value="RlpA-like domain"/>
    <property type="match status" value="1"/>
</dbReference>
<evidence type="ECO:0000259" key="3">
    <source>
        <dbReference type="Pfam" id="PF03330"/>
    </source>
</evidence>
<dbReference type="HOGENOM" id="CLU_047639_6_2_1"/>
<dbReference type="Pfam" id="PF03330">
    <property type="entry name" value="DPBB_1"/>
    <property type="match status" value="1"/>
</dbReference>
<keyword evidence="5" id="KW-1185">Reference proteome</keyword>
<keyword evidence="1 2" id="KW-0732">Signal</keyword>
<evidence type="ECO:0000256" key="2">
    <source>
        <dbReference type="SAM" id="SignalP"/>
    </source>
</evidence>
<dbReference type="InterPro" id="IPR036908">
    <property type="entry name" value="RlpA-like_sf"/>
</dbReference>
<proteinExistence type="predicted"/>
<evidence type="ECO:0000313" key="5">
    <source>
        <dbReference type="Proteomes" id="UP000027195"/>
    </source>
</evidence>
<dbReference type="SUPFAM" id="SSF50685">
    <property type="entry name" value="Barwin-like endoglucanases"/>
    <property type="match status" value="1"/>
</dbReference>
<dbReference type="PANTHER" id="PTHR31836:SF27">
    <property type="entry name" value="RLPA-LIKE PROTEIN DOUBLE-PSI BETA-BARREL DOMAIN-CONTAINING PROTEIN"/>
    <property type="match status" value="1"/>
</dbReference>
<dbReference type="InterPro" id="IPR051477">
    <property type="entry name" value="Expansin_CellWall"/>
</dbReference>
<gene>
    <name evidence="4" type="ORF">BOTBODRAFT_28729</name>
</gene>
<sequence length="140" mass="14590">MFAFQKVVAAALIALSALPALTAAAPVEGAQVEARANTGQATYFYPGLGACGKNNGNGDLITAVSKLLYDTYPGHTANPNNNPVCGRRIKANYAGKSVTVTVVDRCEACAFNDLDLSPTAFQALAPLAQGRLSGVTWDWV</sequence>
<protein>
    <recommendedName>
        <fullName evidence="3">RlpA-like protein double-psi beta-barrel domain-containing protein</fullName>
    </recommendedName>
</protein>
<dbReference type="InterPro" id="IPR009009">
    <property type="entry name" value="RlpA-like_DPBB"/>
</dbReference>
<feature type="domain" description="RlpA-like protein double-psi beta-barrel" evidence="3">
    <location>
        <begin position="40"/>
        <end position="131"/>
    </location>
</feature>
<organism evidence="4 5">
    <name type="scientific">Botryobasidium botryosum (strain FD-172 SS1)</name>
    <dbReference type="NCBI Taxonomy" id="930990"/>
    <lineage>
        <taxon>Eukaryota</taxon>
        <taxon>Fungi</taxon>
        <taxon>Dikarya</taxon>
        <taxon>Basidiomycota</taxon>
        <taxon>Agaricomycotina</taxon>
        <taxon>Agaricomycetes</taxon>
        <taxon>Cantharellales</taxon>
        <taxon>Botryobasidiaceae</taxon>
        <taxon>Botryobasidium</taxon>
    </lineage>
</organism>
<dbReference type="OrthoDB" id="623670at2759"/>
<evidence type="ECO:0000256" key="1">
    <source>
        <dbReference type="ARBA" id="ARBA00022729"/>
    </source>
</evidence>
<dbReference type="EMBL" id="KL198021">
    <property type="protein sequence ID" value="KDQ18314.1"/>
    <property type="molecule type" value="Genomic_DNA"/>
</dbReference>
<feature type="signal peptide" evidence="2">
    <location>
        <begin position="1"/>
        <end position="24"/>
    </location>
</feature>
<dbReference type="STRING" id="930990.A0A067MRX3"/>
<feature type="chain" id="PRO_5001644942" description="RlpA-like protein double-psi beta-barrel domain-containing protein" evidence="2">
    <location>
        <begin position="25"/>
        <end position="140"/>
    </location>
</feature>
<dbReference type="PANTHER" id="PTHR31836">
    <property type="match status" value="1"/>
</dbReference>
<evidence type="ECO:0000313" key="4">
    <source>
        <dbReference type="EMBL" id="KDQ18314.1"/>
    </source>
</evidence>
<accession>A0A067MRX3</accession>
<dbReference type="CDD" id="cd22191">
    <property type="entry name" value="DPBB_RlpA_EXP_N-like"/>
    <property type="match status" value="1"/>
</dbReference>
<dbReference type="InParanoid" id="A0A067MRX3"/>